<evidence type="ECO:0000313" key="2">
    <source>
        <dbReference type="Proteomes" id="UP000295804"/>
    </source>
</evidence>
<organism evidence="1 2">
    <name type="scientific">Pseudomonas helmanticensis</name>
    <dbReference type="NCBI Taxonomy" id="1471381"/>
    <lineage>
        <taxon>Bacteria</taxon>
        <taxon>Pseudomonadati</taxon>
        <taxon>Pseudomonadota</taxon>
        <taxon>Gammaproteobacteria</taxon>
        <taxon>Pseudomonadales</taxon>
        <taxon>Pseudomonadaceae</taxon>
        <taxon>Pseudomonas</taxon>
    </lineage>
</organism>
<comment type="caution">
    <text evidence="1">The sequence shown here is derived from an EMBL/GenBank/DDBJ whole genome shotgun (WGS) entry which is preliminary data.</text>
</comment>
<accession>A0A4R7VTU6</accession>
<dbReference type="RefSeq" id="WP_134173644.1">
    <property type="nucleotide sequence ID" value="NZ_SOCQ01000001.1"/>
</dbReference>
<reference evidence="1 2" key="1">
    <citation type="submission" date="2019-03" db="EMBL/GenBank/DDBJ databases">
        <title>Genomic analyses of the natural microbiome of Caenorhabditis elegans.</title>
        <authorList>
            <person name="Samuel B."/>
        </authorList>
    </citation>
    <scope>NUCLEOTIDE SEQUENCE [LARGE SCALE GENOMIC DNA]</scope>
    <source>
        <strain evidence="1 2">BIGb0525</strain>
    </source>
</reference>
<proteinExistence type="predicted"/>
<dbReference type="EMBL" id="SOCQ01000001">
    <property type="protein sequence ID" value="TDV52998.1"/>
    <property type="molecule type" value="Genomic_DNA"/>
</dbReference>
<dbReference type="AlphaFoldDB" id="A0A4R7VTU6"/>
<protein>
    <submittedName>
        <fullName evidence="1">Uncharacterized protein</fullName>
    </submittedName>
</protein>
<dbReference type="Proteomes" id="UP000295804">
    <property type="component" value="Unassembled WGS sequence"/>
</dbReference>
<name>A0A4R7VTU6_9PSED</name>
<gene>
    <name evidence="1" type="ORF">EDF87_10163</name>
</gene>
<evidence type="ECO:0000313" key="1">
    <source>
        <dbReference type="EMBL" id="TDV52998.1"/>
    </source>
</evidence>
<sequence>MFIKFDKFIELFADEEYPKDYWSDVAIISASEMLDGFSEGDWLDLFAVVDSKCDFWALRLCETLGDSPDERALLVLLKMSSRNGSVIYAALESIRSLISLGLDVSTYVDQINAATERAQHVTGKVGLISAFL</sequence>